<sequence length="192" mass="20472">MKTHASFLTLALALGCTARADVVISTFDNFTSDALYASWATGTVVSGPTAYTITASGYGSNWKYLGTIDGTGYDLLQLTVTLSGPPEASGFLGPIVTLKDADGTAYNYAWYGQTLGSHVLTRRVDQPTWTEPGTVPGLDLATLTHLHLQLDPGGYTGTYTVSFEDLRLVPEPSVWALLALGGPALLLRRRRA</sequence>
<dbReference type="PROSITE" id="PS51257">
    <property type="entry name" value="PROKAR_LIPOPROTEIN"/>
    <property type="match status" value="1"/>
</dbReference>
<gene>
    <name evidence="2" type="ORF">G4L39_03335</name>
</gene>
<dbReference type="NCBIfam" id="TIGR02595">
    <property type="entry name" value="PEP_CTERM"/>
    <property type="match status" value="1"/>
</dbReference>
<dbReference type="AlphaFoldDB" id="A0A6M1RUK4"/>
<organism evidence="2 3">
    <name type="scientific">Limisphaera ngatamarikiensis</name>
    <dbReference type="NCBI Taxonomy" id="1324935"/>
    <lineage>
        <taxon>Bacteria</taxon>
        <taxon>Pseudomonadati</taxon>
        <taxon>Verrucomicrobiota</taxon>
        <taxon>Verrucomicrobiia</taxon>
        <taxon>Limisphaerales</taxon>
        <taxon>Limisphaeraceae</taxon>
        <taxon>Limisphaera</taxon>
    </lineage>
</organism>
<dbReference type="InterPro" id="IPR013424">
    <property type="entry name" value="Ice-binding_C"/>
</dbReference>
<comment type="caution">
    <text evidence="2">The sequence shown here is derived from an EMBL/GenBank/DDBJ whole genome shotgun (WGS) entry which is preliminary data.</text>
</comment>
<feature type="signal peptide" evidence="1">
    <location>
        <begin position="1"/>
        <end position="20"/>
    </location>
</feature>
<keyword evidence="3" id="KW-1185">Reference proteome</keyword>
<evidence type="ECO:0000313" key="3">
    <source>
        <dbReference type="Proteomes" id="UP000477311"/>
    </source>
</evidence>
<dbReference type="EMBL" id="JAAKYA010000015">
    <property type="protein sequence ID" value="NGO38432.1"/>
    <property type="molecule type" value="Genomic_DNA"/>
</dbReference>
<reference evidence="2 3" key="1">
    <citation type="submission" date="2020-02" db="EMBL/GenBank/DDBJ databases">
        <title>Draft genome sequence of Limisphaera ngatamarikiensis NGM72.4T, a thermophilic Verrucomicrobia grouped in subdivision 3.</title>
        <authorList>
            <person name="Carere C.R."/>
            <person name="Steen J."/>
            <person name="Hugenholtz P."/>
            <person name="Stott M.B."/>
        </authorList>
    </citation>
    <scope>NUCLEOTIDE SEQUENCE [LARGE SCALE GENOMIC DNA]</scope>
    <source>
        <strain evidence="2 3">NGM72.4</strain>
    </source>
</reference>
<accession>A0A6M1RUK4</accession>
<evidence type="ECO:0000256" key="1">
    <source>
        <dbReference type="SAM" id="SignalP"/>
    </source>
</evidence>
<evidence type="ECO:0000313" key="2">
    <source>
        <dbReference type="EMBL" id="NGO38432.1"/>
    </source>
</evidence>
<name>A0A6M1RUK4_9BACT</name>
<dbReference type="Proteomes" id="UP000477311">
    <property type="component" value="Unassembled WGS sequence"/>
</dbReference>
<feature type="chain" id="PRO_5026917775" evidence="1">
    <location>
        <begin position="21"/>
        <end position="192"/>
    </location>
</feature>
<dbReference type="RefSeq" id="WP_165105899.1">
    <property type="nucleotide sequence ID" value="NZ_JAAKYA010000015.1"/>
</dbReference>
<proteinExistence type="predicted"/>
<keyword evidence="1" id="KW-0732">Signal</keyword>
<protein>
    <submittedName>
        <fullName evidence="2">PEP-CTERM sorting domain-containing protein</fullName>
    </submittedName>
</protein>